<dbReference type="InterPro" id="IPR008979">
    <property type="entry name" value="Galactose-bd-like_sf"/>
</dbReference>
<reference evidence="1" key="1">
    <citation type="submission" date="2023-06" db="EMBL/GenBank/DDBJ databases">
        <title>Genome-scale phylogeny and comparative genomics of the fungal order Sordariales.</title>
        <authorList>
            <consortium name="Lawrence Berkeley National Laboratory"/>
            <person name="Hensen N."/>
            <person name="Bonometti L."/>
            <person name="Westerberg I."/>
            <person name="Brannstrom I.O."/>
            <person name="Guillou S."/>
            <person name="Cros-Aarteil S."/>
            <person name="Calhoun S."/>
            <person name="Haridas S."/>
            <person name="Kuo A."/>
            <person name="Mondo S."/>
            <person name="Pangilinan J."/>
            <person name="Riley R."/>
            <person name="Labutti K."/>
            <person name="Andreopoulos B."/>
            <person name="Lipzen A."/>
            <person name="Chen C."/>
            <person name="Yanf M."/>
            <person name="Daum C."/>
            <person name="Ng V."/>
            <person name="Clum A."/>
            <person name="Steindorff A."/>
            <person name="Ohm R."/>
            <person name="Martin F."/>
            <person name="Silar P."/>
            <person name="Natvig D."/>
            <person name="Lalanne C."/>
            <person name="Gautier V."/>
            <person name="Ament-Velasquez S.L."/>
            <person name="Kruys A."/>
            <person name="Hutchinson M.I."/>
            <person name="Powell A.J."/>
            <person name="Barry K."/>
            <person name="Miller A.N."/>
            <person name="Grigoriev I.V."/>
            <person name="Debuchy R."/>
            <person name="Gladieux P."/>
            <person name="Thoren M.H."/>
            <person name="Johannesson H."/>
        </authorList>
    </citation>
    <scope>NUCLEOTIDE SEQUENCE</scope>
    <source>
        <strain evidence="1">CBS 606.72</strain>
    </source>
</reference>
<organism evidence="1 2">
    <name type="scientific">Immersiella caudata</name>
    <dbReference type="NCBI Taxonomy" id="314043"/>
    <lineage>
        <taxon>Eukaryota</taxon>
        <taxon>Fungi</taxon>
        <taxon>Dikarya</taxon>
        <taxon>Ascomycota</taxon>
        <taxon>Pezizomycotina</taxon>
        <taxon>Sordariomycetes</taxon>
        <taxon>Sordariomycetidae</taxon>
        <taxon>Sordariales</taxon>
        <taxon>Lasiosphaeriaceae</taxon>
        <taxon>Immersiella</taxon>
    </lineage>
</organism>
<sequence length="155" mass="16917">MIVGPWLHMGVSGITSETFAWLETHLGKQSKSSEHRQLTSLIQATTPTLTSSFTSARSASTATRATSQGYLRLGQDRWEDTVQFKLRGCAHVFMKGTCMRVYVAGGCARIYHRNPGSSRDDAVTATESRPSRCTIHHHGSKLSKLVLPVAAKTAV</sequence>
<gene>
    <name evidence="1" type="ORF">B0T14DRAFT_501921</name>
</gene>
<evidence type="ECO:0000313" key="1">
    <source>
        <dbReference type="EMBL" id="KAK0631570.1"/>
    </source>
</evidence>
<dbReference type="SUPFAM" id="SSF49785">
    <property type="entry name" value="Galactose-binding domain-like"/>
    <property type="match status" value="1"/>
</dbReference>
<dbReference type="EMBL" id="JAULSU010000001">
    <property type="protein sequence ID" value="KAK0631570.1"/>
    <property type="molecule type" value="Genomic_DNA"/>
</dbReference>
<accession>A0AA39XD92</accession>
<dbReference type="Proteomes" id="UP001175000">
    <property type="component" value="Unassembled WGS sequence"/>
</dbReference>
<comment type="caution">
    <text evidence="1">The sequence shown here is derived from an EMBL/GenBank/DDBJ whole genome shotgun (WGS) entry which is preliminary data.</text>
</comment>
<proteinExistence type="predicted"/>
<dbReference type="AlphaFoldDB" id="A0AA39XD92"/>
<dbReference type="Gene3D" id="2.60.120.260">
    <property type="entry name" value="Galactose-binding domain-like"/>
    <property type="match status" value="1"/>
</dbReference>
<name>A0AA39XD92_9PEZI</name>
<evidence type="ECO:0000313" key="2">
    <source>
        <dbReference type="Proteomes" id="UP001175000"/>
    </source>
</evidence>
<keyword evidence="2" id="KW-1185">Reference proteome</keyword>
<protein>
    <submittedName>
        <fullName evidence="1">Uncharacterized protein</fullName>
    </submittedName>
</protein>